<dbReference type="InterPro" id="IPR041916">
    <property type="entry name" value="Anti_sigma_zinc_sf"/>
</dbReference>
<dbReference type="PANTHER" id="PTHR43133:SF8">
    <property type="entry name" value="RNA POLYMERASE SIGMA FACTOR HI_1459-RELATED"/>
    <property type="match status" value="1"/>
</dbReference>
<comment type="similarity">
    <text evidence="1">Belongs to the sigma-70 factor family. ECF subfamily.</text>
</comment>
<dbReference type="PANTHER" id="PTHR43133">
    <property type="entry name" value="RNA POLYMERASE ECF-TYPE SIGMA FACTO"/>
    <property type="match status" value="1"/>
</dbReference>
<reference evidence="9 10" key="1">
    <citation type="journal article" date="2012" name="Stand. Genomic Sci.">
        <title>Genome sequence of the ocean sediment bacterium Saccharomonospora marina type strain (XMU15(T)).</title>
        <authorList>
            <person name="Klenk H.P."/>
            <person name="Lu M."/>
            <person name="Lucas S."/>
            <person name="Lapidus A."/>
            <person name="Copeland A."/>
            <person name="Pitluck S."/>
            <person name="Goodwin L.A."/>
            <person name="Han C."/>
            <person name="Tapia R."/>
            <person name="Brambilla E.M."/>
            <person name="Potter G."/>
            <person name="Land M."/>
            <person name="Ivanova N."/>
            <person name="Rohde M."/>
            <person name="Goker M."/>
            <person name="Detter J.C."/>
            <person name="Li W.J."/>
            <person name="Kyrpides N.C."/>
            <person name="Woyke T."/>
        </authorList>
    </citation>
    <scope>NUCLEOTIDE SEQUENCE [LARGE SCALE GENOMIC DNA]</scope>
    <source>
        <strain evidence="9 10">XMU15</strain>
    </source>
</reference>
<evidence type="ECO:0000256" key="3">
    <source>
        <dbReference type="ARBA" id="ARBA00023082"/>
    </source>
</evidence>
<dbReference type="Proteomes" id="UP000004926">
    <property type="component" value="Chromosome"/>
</dbReference>
<dbReference type="GO" id="GO:0006352">
    <property type="term" value="P:DNA-templated transcription initiation"/>
    <property type="evidence" value="ECO:0007669"/>
    <property type="project" value="InterPro"/>
</dbReference>
<feature type="compositionally biased region" description="Low complexity" evidence="6">
    <location>
        <begin position="366"/>
        <end position="389"/>
    </location>
</feature>
<feature type="region of interest" description="Disordered" evidence="6">
    <location>
        <begin position="417"/>
        <end position="437"/>
    </location>
</feature>
<dbReference type="eggNOG" id="COG1595">
    <property type="taxonomic scope" value="Bacteria"/>
</dbReference>
<protein>
    <submittedName>
        <fullName evidence="9">RNA polymerase sigma factor, sigma-70 family</fullName>
    </submittedName>
</protein>
<dbReference type="Gene3D" id="1.10.10.1320">
    <property type="entry name" value="Anti-sigma factor, zinc-finger domain"/>
    <property type="match status" value="1"/>
</dbReference>
<dbReference type="GO" id="GO:0003677">
    <property type="term" value="F:DNA binding"/>
    <property type="evidence" value="ECO:0007669"/>
    <property type="project" value="UniProtKB-KW"/>
</dbReference>
<dbReference type="InterPro" id="IPR036388">
    <property type="entry name" value="WH-like_DNA-bd_sf"/>
</dbReference>
<feature type="region of interest" description="Disordered" evidence="6">
    <location>
        <begin position="331"/>
        <end position="401"/>
    </location>
</feature>
<name>H5X985_9PSEU</name>
<keyword evidence="5" id="KW-0804">Transcription</keyword>
<dbReference type="NCBIfam" id="TIGR02937">
    <property type="entry name" value="sigma70-ECF"/>
    <property type="match status" value="1"/>
</dbReference>
<dbReference type="HOGENOM" id="CLU_021839_1_0_11"/>
<dbReference type="InterPro" id="IPR027383">
    <property type="entry name" value="Znf_put"/>
</dbReference>
<dbReference type="SUPFAM" id="SSF88659">
    <property type="entry name" value="Sigma3 and sigma4 domains of RNA polymerase sigma factors"/>
    <property type="match status" value="1"/>
</dbReference>
<feature type="region of interest" description="Disordered" evidence="6">
    <location>
        <begin position="651"/>
        <end position="697"/>
    </location>
</feature>
<dbReference type="EMBL" id="CM001439">
    <property type="protein sequence ID" value="EHR49187.1"/>
    <property type="molecule type" value="Genomic_DNA"/>
</dbReference>
<organism evidence="9 10">
    <name type="scientific">Saccharomonospora marina XMU15</name>
    <dbReference type="NCBI Taxonomy" id="882083"/>
    <lineage>
        <taxon>Bacteria</taxon>
        <taxon>Bacillati</taxon>
        <taxon>Actinomycetota</taxon>
        <taxon>Actinomycetes</taxon>
        <taxon>Pseudonocardiales</taxon>
        <taxon>Pseudonocardiaceae</taxon>
        <taxon>Saccharomonospora</taxon>
    </lineage>
</organism>
<dbReference type="InterPro" id="IPR007627">
    <property type="entry name" value="RNA_pol_sigma70_r2"/>
</dbReference>
<dbReference type="Pfam" id="PF13490">
    <property type="entry name" value="zf-HC2"/>
    <property type="match status" value="1"/>
</dbReference>
<dbReference type="InterPro" id="IPR013325">
    <property type="entry name" value="RNA_pol_sigma_r2"/>
</dbReference>
<evidence type="ECO:0000256" key="4">
    <source>
        <dbReference type="ARBA" id="ARBA00023125"/>
    </source>
</evidence>
<evidence type="ECO:0000256" key="2">
    <source>
        <dbReference type="ARBA" id="ARBA00023015"/>
    </source>
</evidence>
<proteinExistence type="inferred from homology"/>
<dbReference type="AlphaFoldDB" id="H5X985"/>
<evidence type="ECO:0000313" key="10">
    <source>
        <dbReference type="Proteomes" id="UP000004926"/>
    </source>
</evidence>
<dbReference type="InterPro" id="IPR013324">
    <property type="entry name" value="RNA_pol_sigma_r3/r4-like"/>
</dbReference>
<feature type="compositionally biased region" description="Pro residues" evidence="6">
    <location>
        <begin position="345"/>
        <end position="365"/>
    </location>
</feature>
<feature type="compositionally biased region" description="Basic and acidic residues" evidence="6">
    <location>
        <begin position="670"/>
        <end position="680"/>
    </location>
</feature>
<evidence type="ECO:0000259" key="8">
    <source>
        <dbReference type="Pfam" id="PF13490"/>
    </source>
</evidence>
<keyword evidence="3" id="KW-0731">Sigma factor</keyword>
<feature type="domain" description="Putative zinc-finger" evidence="8">
    <location>
        <begin position="200"/>
        <end position="234"/>
    </location>
</feature>
<dbReference type="OrthoDB" id="4990598at2"/>
<dbReference type="Pfam" id="PF04542">
    <property type="entry name" value="Sigma70_r2"/>
    <property type="match status" value="1"/>
</dbReference>
<feature type="compositionally biased region" description="Basic and acidic residues" evidence="6">
    <location>
        <begin position="651"/>
        <end position="661"/>
    </location>
</feature>
<keyword evidence="2" id="KW-0805">Transcription regulation</keyword>
<feature type="compositionally biased region" description="Pro residues" evidence="6">
    <location>
        <begin position="390"/>
        <end position="400"/>
    </location>
</feature>
<dbReference type="InterPro" id="IPR039425">
    <property type="entry name" value="RNA_pol_sigma-70-like"/>
</dbReference>
<evidence type="ECO:0000259" key="7">
    <source>
        <dbReference type="Pfam" id="PF04542"/>
    </source>
</evidence>
<feature type="domain" description="RNA polymerase sigma-70 region 2" evidence="7">
    <location>
        <begin position="31"/>
        <end position="99"/>
    </location>
</feature>
<evidence type="ECO:0000313" key="9">
    <source>
        <dbReference type="EMBL" id="EHR49187.1"/>
    </source>
</evidence>
<feature type="region of interest" description="Disordered" evidence="6">
    <location>
        <begin position="451"/>
        <end position="476"/>
    </location>
</feature>
<dbReference type="RefSeq" id="WP_009152573.1">
    <property type="nucleotide sequence ID" value="NZ_CM001439.1"/>
</dbReference>
<evidence type="ECO:0000256" key="5">
    <source>
        <dbReference type="ARBA" id="ARBA00023163"/>
    </source>
</evidence>
<dbReference type="SUPFAM" id="SSF88946">
    <property type="entry name" value="Sigma2 domain of RNA polymerase sigma factors"/>
    <property type="match status" value="1"/>
</dbReference>
<evidence type="ECO:0000256" key="1">
    <source>
        <dbReference type="ARBA" id="ARBA00010641"/>
    </source>
</evidence>
<dbReference type="STRING" id="882083.SacmaDRAFT_0894"/>
<sequence length="697" mass="72773">MSTALPDPKGSSDAELIASVREGRIEAYGTLYERHVAAAYNLARQLTRSSTESDDLVSEAFAKVLDALRAGKGPDSAFRAYLLTTLRHVAYDRARKDRRVDLTADITSVEEAVDALKVPFTDTAVRGLERSLAAKAFARLPERWQTVLWHTEIERQSPAEVAPLLGLTPNGVSALAYRAREGLRQAYLQAHLAETEQPRCRATVSRLGAWTRHALSRRERAQVEAHLDRCQRCRALAAELADVNSALRAVVAPLVLGGLVADYLATAGAGSAVGVAAQQAATAGTTSPGDTAGTTAGGAPANPRQFVGVAGSGLAMAAAIAIALTAGGVAPPPQAQRPPSATQVPTPPSSQQPLPEPGPVPPLLPPATSAPLIPSLPATRAPSSPTAPSTSPPAERPTPGPARVVLREHVPELVLEAGGAPEELPFTVHNEGESTSSDVKLTLRLPTGISAVAPGGGGGSPAGEQAGSAPTGGDDIDCPAGKGTLTCARGGLAPGESAVFRLRLRADGNASSGRITGSLGLGTARRAGISVPLTVRTVDVAELETRKLLGDRPRALSVEVRNGGRFPRKARVEFDRPGLAFPRGGGLDCDGGDEPRCSTVRSLRPGESLRMLYVPYRDQRHVLELTVTATVGRAHVVKTVEFGCGYDHCARDEMPEPDGPRSPEPTSGDADPRPSPHLREVLPPVLRQRPVEGLLGG</sequence>
<evidence type="ECO:0000256" key="6">
    <source>
        <dbReference type="SAM" id="MobiDB-lite"/>
    </source>
</evidence>
<gene>
    <name evidence="9" type="ORF">SacmaDRAFT_0894</name>
</gene>
<accession>H5X985</accession>
<keyword evidence="10" id="KW-1185">Reference proteome</keyword>
<dbReference type="GO" id="GO:0016987">
    <property type="term" value="F:sigma factor activity"/>
    <property type="evidence" value="ECO:0007669"/>
    <property type="project" value="UniProtKB-KW"/>
</dbReference>
<dbReference type="InterPro" id="IPR014284">
    <property type="entry name" value="RNA_pol_sigma-70_dom"/>
</dbReference>
<keyword evidence="4" id="KW-0238">DNA-binding</keyword>
<dbReference type="Gene3D" id="1.10.10.10">
    <property type="entry name" value="Winged helix-like DNA-binding domain superfamily/Winged helix DNA-binding domain"/>
    <property type="match status" value="1"/>
</dbReference>
<dbReference type="Gene3D" id="1.10.1740.10">
    <property type="match status" value="1"/>
</dbReference>